<dbReference type="Pfam" id="PF04910">
    <property type="entry name" value="Tcf25"/>
    <property type="match status" value="1"/>
</dbReference>
<reference evidence="2 3" key="1">
    <citation type="submission" date="2013-11" db="EMBL/GenBank/DDBJ databases">
        <title>Genome sequencing of Stegodyphus mimosarum.</title>
        <authorList>
            <person name="Bechsgaard J."/>
        </authorList>
    </citation>
    <scope>NUCLEOTIDE SEQUENCE [LARGE SCALE GENOMIC DNA]</scope>
</reference>
<accession>A0A087UZ58</accession>
<dbReference type="PANTHER" id="PTHR22684:SF0">
    <property type="entry name" value="RIBOSOME QUALITY CONTROL COMPLEX SUBUNIT TCF25"/>
    <property type="match status" value="1"/>
</dbReference>
<dbReference type="AlphaFoldDB" id="A0A087UZ58"/>
<dbReference type="OrthoDB" id="205993at2759"/>
<sequence>MLGEPELSSSEAAFSRQYHEKPGQEKSILSIDLRNLNPDNEMKKLFGSKVVQNEQVKRRGRGRTHGRSTVLVSPKNWPHLGKPGLSMRLFETKDDIHYFAFEHSKQYQSIQLQFIEAVESFNPDNIVALLNMYPYHIDALIQFSDICKMGDDSQMAAELIERAIYYMECCLHPLFNIAQGNFRLEYRRVENRSFFIAMFKHLMFVGQRGCNRTALEFCKLLLSLDPEDPLGVILMIDYYAIRSSQYEFLIKLYQEWNATRNLFQLPNFAFSVPLAMYLLAVENGESSSEADLMLQDALIMFPGFLLPMLNRCNIEPDQAVLSHSFFQNTNDRSPLVQLLTLYIGRAHSLWRSQDVMFWVERQVHEVIARHEKGDPYFAECSEKKKLRYIGTPRNVLRHIILSDIRDASVLLPQDMMSTPIFGFDPLPPTDSVSSYARPSRQPVPDDRGVLSMFFRSLLPNFNMPRDPALEAPHEAGAQGGEPRDTNDLRRSVTSLLDAMRDLIGNIHLADVPNEGDVDSDDDREM</sequence>
<dbReference type="GO" id="GO:1990112">
    <property type="term" value="C:RQC complex"/>
    <property type="evidence" value="ECO:0007669"/>
    <property type="project" value="TreeGrafter"/>
</dbReference>
<dbReference type="EMBL" id="KK122401">
    <property type="protein sequence ID" value="KFM82647.1"/>
    <property type="molecule type" value="Genomic_DNA"/>
</dbReference>
<proteinExistence type="predicted"/>
<name>A0A087UZ58_STEMI</name>
<feature type="region of interest" description="Disordered" evidence="1">
    <location>
        <begin position="464"/>
        <end position="488"/>
    </location>
</feature>
<evidence type="ECO:0000256" key="1">
    <source>
        <dbReference type="SAM" id="MobiDB-lite"/>
    </source>
</evidence>
<evidence type="ECO:0000313" key="2">
    <source>
        <dbReference type="EMBL" id="KFM82647.1"/>
    </source>
</evidence>
<organism evidence="2 3">
    <name type="scientific">Stegodyphus mimosarum</name>
    <name type="common">African social velvet spider</name>
    <dbReference type="NCBI Taxonomy" id="407821"/>
    <lineage>
        <taxon>Eukaryota</taxon>
        <taxon>Metazoa</taxon>
        <taxon>Ecdysozoa</taxon>
        <taxon>Arthropoda</taxon>
        <taxon>Chelicerata</taxon>
        <taxon>Arachnida</taxon>
        <taxon>Araneae</taxon>
        <taxon>Araneomorphae</taxon>
        <taxon>Entelegynae</taxon>
        <taxon>Eresoidea</taxon>
        <taxon>Eresidae</taxon>
        <taxon>Stegodyphus</taxon>
    </lineage>
</organism>
<dbReference type="STRING" id="407821.A0A087UZ58"/>
<gene>
    <name evidence="2" type="ORF">X975_20012</name>
</gene>
<protein>
    <submittedName>
        <fullName evidence="2">Transcription factor 25</fullName>
    </submittedName>
</protein>
<dbReference type="OMA" id="IWGKMPP"/>
<feature type="region of interest" description="Disordered" evidence="1">
    <location>
        <begin position="1"/>
        <end position="21"/>
    </location>
</feature>
<dbReference type="InterPro" id="IPR006994">
    <property type="entry name" value="TCF25/Rqc1"/>
</dbReference>
<keyword evidence="3" id="KW-1185">Reference proteome</keyword>
<evidence type="ECO:0000313" key="3">
    <source>
        <dbReference type="Proteomes" id="UP000054359"/>
    </source>
</evidence>
<dbReference type="PANTHER" id="PTHR22684">
    <property type="entry name" value="NULP1-RELATED"/>
    <property type="match status" value="1"/>
</dbReference>
<feature type="non-terminal residue" evidence="2">
    <location>
        <position position="525"/>
    </location>
</feature>
<dbReference type="Proteomes" id="UP000054359">
    <property type="component" value="Unassembled WGS sequence"/>
</dbReference>